<sequence>MSRNPHTGPAQLRGCVVGVATGTLAVAAHGAAGGGYPTSAGTALLLLTTLVTGWGSGSVVTGARSRFANRAAVPGLSIFLPLASGQFVGHWALTGLTGHHTGTATAGSESPTGSPLSAAMLGAHLLAVLLCTLTIAVAERLYRAASAALRVLLTPVHRLPPALRARIAAILMIPRKHAPNGASGPRAPPARVITDVPTSFGEKVFRPCPTGFPRPCAAV</sequence>
<feature type="transmembrane region" description="Helical" evidence="1">
    <location>
        <begin position="44"/>
        <end position="63"/>
    </location>
</feature>
<feature type="transmembrane region" description="Helical" evidence="1">
    <location>
        <begin position="116"/>
        <end position="138"/>
    </location>
</feature>
<feature type="transmembrane region" description="Helical" evidence="1">
    <location>
        <begin position="75"/>
        <end position="96"/>
    </location>
</feature>
<reference evidence="2 3" key="1">
    <citation type="submission" date="2020-04" db="EMBL/GenBank/DDBJ databases">
        <title>MicrobeNet Type strains.</title>
        <authorList>
            <person name="Nicholson A.C."/>
        </authorList>
    </citation>
    <scope>NUCLEOTIDE SEQUENCE [LARGE SCALE GENOMIC DNA]</scope>
    <source>
        <strain evidence="2 3">DSM 45078</strain>
    </source>
</reference>
<organism evidence="2 3">
    <name type="scientific">Nocardia speluncae</name>
    <dbReference type="NCBI Taxonomy" id="419477"/>
    <lineage>
        <taxon>Bacteria</taxon>
        <taxon>Bacillati</taxon>
        <taxon>Actinomycetota</taxon>
        <taxon>Actinomycetes</taxon>
        <taxon>Mycobacteriales</taxon>
        <taxon>Nocardiaceae</taxon>
        <taxon>Nocardia</taxon>
    </lineage>
</organism>
<dbReference type="Proteomes" id="UP000565715">
    <property type="component" value="Unassembled WGS sequence"/>
</dbReference>
<keyword evidence="3" id="KW-1185">Reference proteome</keyword>
<accession>A0A846XNK5</accession>
<evidence type="ECO:0000256" key="1">
    <source>
        <dbReference type="SAM" id="Phobius"/>
    </source>
</evidence>
<evidence type="ECO:0000313" key="2">
    <source>
        <dbReference type="EMBL" id="NKY36240.1"/>
    </source>
</evidence>
<dbReference type="AlphaFoldDB" id="A0A846XNK5"/>
<feature type="transmembrane region" description="Helical" evidence="1">
    <location>
        <begin position="12"/>
        <end position="32"/>
    </location>
</feature>
<dbReference type="RefSeq" id="WP_068044956.1">
    <property type="nucleotide sequence ID" value="NZ_JAAXOO010000006.1"/>
</dbReference>
<protein>
    <submittedName>
        <fullName evidence="2">Uncharacterized protein</fullName>
    </submittedName>
</protein>
<keyword evidence="1" id="KW-0472">Membrane</keyword>
<keyword evidence="1" id="KW-1133">Transmembrane helix</keyword>
<keyword evidence="1" id="KW-0812">Transmembrane</keyword>
<dbReference type="EMBL" id="JAAXOO010000006">
    <property type="protein sequence ID" value="NKY36240.1"/>
    <property type="molecule type" value="Genomic_DNA"/>
</dbReference>
<evidence type="ECO:0000313" key="3">
    <source>
        <dbReference type="Proteomes" id="UP000565715"/>
    </source>
</evidence>
<proteinExistence type="predicted"/>
<name>A0A846XNK5_9NOCA</name>
<gene>
    <name evidence="2" type="ORF">HGA13_24680</name>
</gene>
<comment type="caution">
    <text evidence="2">The sequence shown here is derived from an EMBL/GenBank/DDBJ whole genome shotgun (WGS) entry which is preliminary data.</text>
</comment>